<dbReference type="EMBL" id="SACP01000018">
    <property type="protein sequence ID" value="RVU15950.1"/>
    <property type="molecule type" value="Genomic_DNA"/>
</dbReference>
<proteinExistence type="inferred from homology"/>
<keyword evidence="2" id="KW-0328">Glycosyltransferase</keyword>
<dbReference type="GO" id="GO:0016757">
    <property type="term" value="F:glycosyltransferase activity"/>
    <property type="evidence" value="ECO:0007669"/>
    <property type="project" value="UniProtKB-KW"/>
</dbReference>
<dbReference type="OrthoDB" id="5291101at2"/>
<keyword evidence="4" id="KW-1133">Transmembrane helix</keyword>
<gene>
    <name evidence="6" type="ORF">EOE48_17955</name>
</gene>
<dbReference type="Proteomes" id="UP000286997">
    <property type="component" value="Unassembled WGS sequence"/>
</dbReference>
<keyword evidence="3 6" id="KW-0808">Transferase</keyword>
<evidence type="ECO:0000313" key="7">
    <source>
        <dbReference type="Proteomes" id="UP000286997"/>
    </source>
</evidence>
<dbReference type="InterPro" id="IPR050834">
    <property type="entry name" value="Glycosyltransf_2"/>
</dbReference>
<comment type="caution">
    <text evidence="6">The sequence shown here is derived from an EMBL/GenBank/DDBJ whole genome shotgun (WGS) entry which is preliminary data.</text>
</comment>
<keyword evidence="4" id="KW-0472">Membrane</keyword>
<dbReference type="Pfam" id="PF00535">
    <property type="entry name" value="Glycos_transf_2"/>
    <property type="match status" value="1"/>
</dbReference>
<organism evidence="6 7">
    <name type="scientific">Methylobacterium oryzihabitans</name>
    <dbReference type="NCBI Taxonomy" id="2499852"/>
    <lineage>
        <taxon>Bacteria</taxon>
        <taxon>Pseudomonadati</taxon>
        <taxon>Pseudomonadota</taxon>
        <taxon>Alphaproteobacteria</taxon>
        <taxon>Hyphomicrobiales</taxon>
        <taxon>Methylobacteriaceae</taxon>
        <taxon>Methylobacterium</taxon>
    </lineage>
</organism>
<evidence type="ECO:0000256" key="4">
    <source>
        <dbReference type="SAM" id="Phobius"/>
    </source>
</evidence>
<comment type="similarity">
    <text evidence="1">Belongs to the glycosyltransferase 2 family.</text>
</comment>
<dbReference type="AlphaFoldDB" id="A0A437P155"/>
<keyword evidence="7" id="KW-1185">Reference proteome</keyword>
<name>A0A437P155_9HYPH</name>
<protein>
    <submittedName>
        <fullName evidence="6">Glycosyltransferase</fullName>
    </submittedName>
</protein>
<keyword evidence="4" id="KW-0812">Transmembrane</keyword>
<sequence>MPAPARPTVSVLMSTYARETAAHLEASLASLWAQTLPPDQVVLVVDGPVGADQETVLARYGALPPGPVLTLVRLPRNRGLAEALNAGLVHCTGAFVARMDSDDLCLPDRIELQSHVAVQDPSLDLICSWNDEFVEEDGPARLKVAPVTHEALVQALKWRNVIQHSTVFVRAATLRAVGGYRATYGLLEDYDLFVRLALAGARFRVIPKVLVRIRTSLDQRRRRGGWRYCRDEIRFRRHLLRTGFLSAGEFVVVTALYAAFRLVSGRTRERLYAFART</sequence>
<feature type="transmembrane region" description="Helical" evidence="4">
    <location>
        <begin position="239"/>
        <end position="260"/>
    </location>
</feature>
<dbReference type="InterPro" id="IPR001173">
    <property type="entry name" value="Glyco_trans_2-like"/>
</dbReference>
<evidence type="ECO:0000256" key="3">
    <source>
        <dbReference type="ARBA" id="ARBA00022679"/>
    </source>
</evidence>
<evidence type="ECO:0000313" key="6">
    <source>
        <dbReference type="EMBL" id="RVU15950.1"/>
    </source>
</evidence>
<dbReference type="PANTHER" id="PTHR43685">
    <property type="entry name" value="GLYCOSYLTRANSFERASE"/>
    <property type="match status" value="1"/>
</dbReference>
<accession>A0A437P155</accession>
<dbReference type="PANTHER" id="PTHR43685:SF5">
    <property type="entry name" value="GLYCOSYLTRANSFERASE EPSE-RELATED"/>
    <property type="match status" value="1"/>
</dbReference>
<reference evidence="6 7" key="1">
    <citation type="submission" date="2019-01" db="EMBL/GenBank/DDBJ databases">
        <authorList>
            <person name="Chen W.-M."/>
        </authorList>
    </citation>
    <scope>NUCLEOTIDE SEQUENCE [LARGE SCALE GENOMIC DNA]</scope>
    <source>
        <strain evidence="6 7">TER-1</strain>
    </source>
</reference>
<dbReference type="Gene3D" id="3.90.550.10">
    <property type="entry name" value="Spore Coat Polysaccharide Biosynthesis Protein SpsA, Chain A"/>
    <property type="match status" value="1"/>
</dbReference>
<evidence type="ECO:0000259" key="5">
    <source>
        <dbReference type="Pfam" id="PF00535"/>
    </source>
</evidence>
<evidence type="ECO:0000256" key="2">
    <source>
        <dbReference type="ARBA" id="ARBA00022676"/>
    </source>
</evidence>
<dbReference type="InterPro" id="IPR029044">
    <property type="entry name" value="Nucleotide-diphossugar_trans"/>
</dbReference>
<dbReference type="SUPFAM" id="SSF53448">
    <property type="entry name" value="Nucleotide-diphospho-sugar transferases"/>
    <property type="match status" value="1"/>
</dbReference>
<feature type="domain" description="Glycosyltransferase 2-like" evidence="5">
    <location>
        <begin position="10"/>
        <end position="164"/>
    </location>
</feature>
<dbReference type="RefSeq" id="WP_127731633.1">
    <property type="nucleotide sequence ID" value="NZ_SACP01000018.1"/>
</dbReference>
<evidence type="ECO:0000256" key="1">
    <source>
        <dbReference type="ARBA" id="ARBA00006739"/>
    </source>
</evidence>